<name>A0A3M7QMI7_BRAPC</name>
<evidence type="ECO:0000313" key="2">
    <source>
        <dbReference type="EMBL" id="RNA12493.1"/>
    </source>
</evidence>
<dbReference type="EMBL" id="REGN01005672">
    <property type="protein sequence ID" value="RNA12493.1"/>
    <property type="molecule type" value="Genomic_DNA"/>
</dbReference>
<comment type="caution">
    <text evidence="2">The sequence shown here is derived from an EMBL/GenBank/DDBJ whole genome shotgun (WGS) entry which is preliminary data.</text>
</comment>
<evidence type="ECO:0000313" key="3">
    <source>
        <dbReference type="Proteomes" id="UP000276133"/>
    </source>
</evidence>
<feature type="signal peptide" evidence="1">
    <location>
        <begin position="1"/>
        <end position="16"/>
    </location>
</feature>
<accession>A0A3M7QMI7</accession>
<keyword evidence="1" id="KW-0732">Signal</keyword>
<keyword evidence="3" id="KW-1185">Reference proteome</keyword>
<feature type="chain" id="PRO_5018211674" evidence="1">
    <location>
        <begin position="17"/>
        <end position="81"/>
    </location>
</feature>
<reference evidence="2 3" key="1">
    <citation type="journal article" date="2018" name="Sci. Rep.">
        <title>Genomic signatures of local adaptation to the degree of environmental predictability in rotifers.</title>
        <authorList>
            <person name="Franch-Gras L."/>
            <person name="Hahn C."/>
            <person name="Garcia-Roger E.M."/>
            <person name="Carmona M.J."/>
            <person name="Serra M."/>
            <person name="Gomez A."/>
        </authorList>
    </citation>
    <scope>NUCLEOTIDE SEQUENCE [LARGE SCALE GENOMIC DNA]</scope>
    <source>
        <strain evidence="2">HYR1</strain>
    </source>
</reference>
<dbReference type="AlphaFoldDB" id="A0A3M7QMI7"/>
<protein>
    <submittedName>
        <fullName evidence="2">Uncharacterized protein</fullName>
    </submittedName>
</protein>
<proteinExistence type="predicted"/>
<gene>
    <name evidence="2" type="ORF">BpHYR1_011635</name>
</gene>
<evidence type="ECO:0000256" key="1">
    <source>
        <dbReference type="SAM" id="SignalP"/>
    </source>
</evidence>
<sequence>MALSHLTLLVEQTLLAAPNAAISAWHAKLREADRALSFISSSFVSFNLKEDHFFTKIFCLISQMFDKCQKYGKRNNSVLLN</sequence>
<organism evidence="2 3">
    <name type="scientific">Brachionus plicatilis</name>
    <name type="common">Marine rotifer</name>
    <name type="synonym">Brachionus muelleri</name>
    <dbReference type="NCBI Taxonomy" id="10195"/>
    <lineage>
        <taxon>Eukaryota</taxon>
        <taxon>Metazoa</taxon>
        <taxon>Spiralia</taxon>
        <taxon>Gnathifera</taxon>
        <taxon>Rotifera</taxon>
        <taxon>Eurotatoria</taxon>
        <taxon>Monogononta</taxon>
        <taxon>Pseudotrocha</taxon>
        <taxon>Ploima</taxon>
        <taxon>Brachionidae</taxon>
        <taxon>Brachionus</taxon>
    </lineage>
</organism>
<dbReference type="Proteomes" id="UP000276133">
    <property type="component" value="Unassembled WGS sequence"/>
</dbReference>